<accession>A0A6L9S3A6</accession>
<dbReference type="EMBL" id="JAAGOA010000003">
    <property type="protein sequence ID" value="NED99536.1"/>
    <property type="molecule type" value="Genomic_DNA"/>
</dbReference>
<keyword evidence="2 6" id="KW-0732">Signal</keyword>
<keyword evidence="5" id="KW-0449">Lipoprotein</keyword>
<keyword evidence="1" id="KW-1003">Cell membrane</keyword>
<evidence type="ECO:0000256" key="5">
    <source>
        <dbReference type="ARBA" id="ARBA00023288"/>
    </source>
</evidence>
<dbReference type="Proteomes" id="UP000475214">
    <property type="component" value="Unassembled WGS sequence"/>
</dbReference>
<sequence length="554" mass="61773">MIRHRRTFTATSAMVAATALVLAACGSGDDGNSGSGDGDGVDLDGKDVGAMDDYDVGVQFTATEPLNFSTLYNEHPNYPLKDDWLFWEELEERTNVTLDTTVVPLSDYEDKRSLLIGSGDAPLIMPKTYPGQEEPFVSSGAILPVSDYVDLMPNFQAKVEQWGLEDNLDTLRQEDGKYYVLPGLHEAPWQDYTVAMRMDVLEDLGLEVPTDWDEFRDVLAAIKEEYPDSYPFSGRWNVPTPGGSMLNIVGMTFGTSAGWGFNHEQWDEDAGQFVYTGATEEYRAMLEYLHGLMEDGLMDPEGFTQDDDLARQKFSNGRSFAIGTNAQTLVNEYRPDLAETNPDAVVAKIPLPAGPAGNVINSTSQLENGIMLSSKAAESENFVAMMQFIDWLWYSDEGQEFAKWGVEGVTYTKDGDGTYTLADDVDFVALNPDGDKHLQEDFGFSNGVFAYGGSTELLHSTFSEEEQEFQEAMAEKDLLPLDPPHPFTEEEREQVTLWETPLKDHTEQATLQFILGQRDLSEWDAYVAELEAKGMSQYVDVVNEAYERYQAEHG</sequence>
<organism evidence="7 8">
    <name type="scientific">Phytoactinopolyspora halotolerans</name>
    <dbReference type="NCBI Taxonomy" id="1981512"/>
    <lineage>
        <taxon>Bacteria</taxon>
        <taxon>Bacillati</taxon>
        <taxon>Actinomycetota</taxon>
        <taxon>Actinomycetes</taxon>
        <taxon>Jiangellales</taxon>
        <taxon>Jiangellaceae</taxon>
        <taxon>Phytoactinopolyspora</taxon>
    </lineage>
</organism>
<name>A0A6L9S3A6_9ACTN</name>
<keyword evidence="3" id="KW-0472">Membrane</keyword>
<proteinExistence type="predicted"/>
<dbReference type="SUPFAM" id="SSF53850">
    <property type="entry name" value="Periplasmic binding protein-like II"/>
    <property type="match status" value="1"/>
</dbReference>
<dbReference type="Gene3D" id="3.40.190.10">
    <property type="entry name" value="Periplasmic binding protein-like II"/>
    <property type="match status" value="2"/>
</dbReference>
<dbReference type="CDD" id="cd13583">
    <property type="entry name" value="PBP2_AlgQ_like_4"/>
    <property type="match status" value="1"/>
</dbReference>
<dbReference type="InterPro" id="IPR006059">
    <property type="entry name" value="SBP"/>
</dbReference>
<feature type="chain" id="PRO_5026887057" evidence="6">
    <location>
        <begin position="24"/>
        <end position="554"/>
    </location>
</feature>
<keyword evidence="4" id="KW-0564">Palmitate</keyword>
<reference evidence="7 8" key="1">
    <citation type="submission" date="2020-02" db="EMBL/GenBank/DDBJ databases">
        <authorList>
            <person name="Li X.-J."/>
            <person name="Han X.-M."/>
        </authorList>
    </citation>
    <scope>NUCLEOTIDE SEQUENCE [LARGE SCALE GENOMIC DNA]</scope>
    <source>
        <strain evidence="7 8">CCTCC AB 2017055</strain>
    </source>
</reference>
<evidence type="ECO:0000313" key="7">
    <source>
        <dbReference type="EMBL" id="NED99536.1"/>
    </source>
</evidence>
<dbReference type="RefSeq" id="WP_163733644.1">
    <property type="nucleotide sequence ID" value="NZ_JAAGOA010000003.1"/>
</dbReference>
<evidence type="ECO:0000256" key="6">
    <source>
        <dbReference type="SAM" id="SignalP"/>
    </source>
</evidence>
<evidence type="ECO:0000256" key="3">
    <source>
        <dbReference type="ARBA" id="ARBA00023136"/>
    </source>
</evidence>
<dbReference type="PANTHER" id="PTHR43649:SF33">
    <property type="entry name" value="POLYGALACTURONAN_RHAMNOGALACTURONAN-BINDING PROTEIN YTCQ"/>
    <property type="match status" value="1"/>
</dbReference>
<evidence type="ECO:0000256" key="1">
    <source>
        <dbReference type="ARBA" id="ARBA00022475"/>
    </source>
</evidence>
<dbReference type="Pfam" id="PF01547">
    <property type="entry name" value="SBP_bac_1"/>
    <property type="match status" value="1"/>
</dbReference>
<dbReference type="PANTHER" id="PTHR43649">
    <property type="entry name" value="ARABINOSE-BINDING PROTEIN-RELATED"/>
    <property type="match status" value="1"/>
</dbReference>
<gene>
    <name evidence="7" type="ORF">G1H10_05085</name>
</gene>
<dbReference type="InterPro" id="IPR050490">
    <property type="entry name" value="Bact_solute-bd_prot1"/>
</dbReference>
<evidence type="ECO:0000256" key="4">
    <source>
        <dbReference type="ARBA" id="ARBA00023139"/>
    </source>
</evidence>
<dbReference type="PROSITE" id="PS51257">
    <property type="entry name" value="PROKAR_LIPOPROTEIN"/>
    <property type="match status" value="1"/>
</dbReference>
<evidence type="ECO:0000313" key="8">
    <source>
        <dbReference type="Proteomes" id="UP000475214"/>
    </source>
</evidence>
<protein>
    <submittedName>
        <fullName evidence="7">Extracellular solute-binding protein</fullName>
    </submittedName>
</protein>
<feature type="signal peptide" evidence="6">
    <location>
        <begin position="1"/>
        <end position="23"/>
    </location>
</feature>
<comment type="caution">
    <text evidence="7">The sequence shown here is derived from an EMBL/GenBank/DDBJ whole genome shotgun (WGS) entry which is preliminary data.</text>
</comment>
<evidence type="ECO:0000256" key="2">
    <source>
        <dbReference type="ARBA" id="ARBA00022729"/>
    </source>
</evidence>
<dbReference type="AlphaFoldDB" id="A0A6L9S3A6"/>
<keyword evidence="8" id="KW-1185">Reference proteome</keyword>